<dbReference type="SMART" id="SM00322">
    <property type="entry name" value="KH"/>
    <property type="match status" value="1"/>
</dbReference>
<dbReference type="EMBL" id="GG679491">
    <property type="protein sequence ID" value="EER07916.1"/>
    <property type="molecule type" value="Genomic_DNA"/>
</dbReference>
<dbReference type="AlphaFoldDB" id="C5L5S6"/>
<feature type="compositionally biased region" description="Acidic residues" evidence="2">
    <location>
        <begin position="257"/>
        <end position="276"/>
    </location>
</feature>
<dbReference type="Pfam" id="PF00013">
    <property type="entry name" value="KH_1"/>
    <property type="match status" value="1"/>
</dbReference>
<dbReference type="InParanoid" id="C5L5S6"/>
<gene>
    <name evidence="4" type="ORF">Pmar_PMAR004335</name>
</gene>
<feature type="region of interest" description="Disordered" evidence="2">
    <location>
        <begin position="226"/>
        <end position="316"/>
    </location>
</feature>
<dbReference type="SUPFAM" id="SSF54791">
    <property type="entry name" value="Eukaryotic type KH-domain (KH-domain type I)"/>
    <property type="match status" value="1"/>
</dbReference>
<evidence type="ECO:0000313" key="4">
    <source>
        <dbReference type="EMBL" id="EER07916.1"/>
    </source>
</evidence>
<dbReference type="Proteomes" id="UP000007800">
    <property type="component" value="Unassembled WGS sequence"/>
</dbReference>
<name>C5L5S6_PERM5</name>
<dbReference type="Gene3D" id="3.30.1370.10">
    <property type="entry name" value="K Homology domain, type 1"/>
    <property type="match status" value="1"/>
</dbReference>
<feature type="region of interest" description="Disordered" evidence="2">
    <location>
        <begin position="17"/>
        <end position="89"/>
    </location>
</feature>
<dbReference type="InterPro" id="IPR004087">
    <property type="entry name" value="KH_dom"/>
</dbReference>
<accession>C5L5S6</accession>
<dbReference type="RefSeq" id="XP_002776100.1">
    <property type="nucleotide sequence ID" value="XM_002776054.1"/>
</dbReference>
<organism evidence="5">
    <name type="scientific">Perkinsus marinus (strain ATCC 50983 / TXsc)</name>
    <dbReference type="NCBI Taxonomy" id="423536"/>
    <lineage>
        <taxon>Eukaryota</taxon>
        <taxon>Sar</taxon>
        <taxon>Alveolata</taxon>
        <taxon>Perkinsozoa</taxon>
        <taxon>Perkinsea</taxon>
        <taxon>Perkinsida</taxon>
        <taxon>Perkinsidae</taxon>
        <taxon>Perkinsus</taxon>
    </lineage>
</organism>
<proteinExistence type="predicted"/>
<feature type="domain" description="K Homology" evidence="3">
    <location>
        <begin position="126"/>
        <end position="194"/>
    </location>
</feature>
<feature type="compositionally biased region" description="Basic and acidic residues" evidence="2">
    <location>
        <begin position="227"/>
        <end position="247"/>
    </location>
</feature>
<dbReference type="CDD" id="cd00105">
    <property type="entry name" value="KH-I"/>
    <property type="match status" value="1"/>
</dbReference>
<keyword evidence="1" id="KW-0694">RNA-binding</keyword>
<keyword evidence="5" id="KW-1185">Reference proteome</keyword>
<protein>
    <recommendedName>
        <fullName evidence="3">K Homology domain-containing protein</fullName>
    </recommendedName>
</protein>
<evidence type="ECO:0000259" key="3">
    <source>
        <dbReference type="SMART" id="SM00322"/>
    </source>
</evidence>
<dbReference type="InterPro" id="IPR004088">
    <property type="entry name" value="KH_dom_type_1"/>
</dbReference>
<dbReference type="GO" id="GO:0003723">
    <property type="term" value="F:RNA binding"/>
    <property type="evidence" value="ECO:0007669"/>
    <property type="project" value="UniProtKB-UniRule"/>
</dbReference>
<dbReference type="PROSITE" id="PS50084">
    <property type="entry name" value="KH_TYPE_1"/>
    <property type="match status" value="1"/>
</dbReference>
<dbReference type="OrthoDB" id="442947at2759"/>
<dbReference type="GeneID" id="9064007"/>
<evidence type="ECO:0000256" key="2">
    <source>
        <dbReference type="SAM" id="MobiDB-lite"/>
    </source>
</evidence>
<dbReference type="InterPro" id="IPR036612">
    <property type="entry name" value="KH_dom_type_1_sf"/>
</dbReference>
<evidence type="ECO:0000256" key="1">
    <source>
        <dbReference type="PROSITE-ProRule" id="PRU00117"/>
    </source>
</evidence>
<feature type="compositionally biased region" description="Low complexity" evidence="2">
    <location>
        <begin position="17"/>
        <end position="30"/>
    </location>
</feature>
<reference evidence="4 5" key="1">
    <citation type="submission" date="2008-07" db="EMBL/GenBank/DDBJ databases">
        <authorList>
            <person name="El-Sayed N."/>
            <person name="Caler E."/>
            <person name="Inman J."/>
            <person name="Amedeo P."/>
            <person name="Hass B."/>
            <person name="Wortman J."/>
        </authorList>
    </citation>
    <scope>NUCLEOTIDE SEQUENCE [LARGE SCALE GENOMIC DNA]</scope>
    <source>
        <strain evidence="5">ATCC 50983 / TXsc</strain>
    </source>
</reference>
<sequence>MTVLDGFYDFFVSYASPYAPRSPSSSWNRESSWRGRRSSGGSSNNAWDTWSEEHKGGAGGGSQQWGGGRGEPWSAGRHGRITQRESVDEDRTIREHLKFRSRKPVDETLAVAARIVRDNENMMSIQSTVVIPDIPSHAAALIIGSQGAMIRELKDSSGANVVVKDRGDGRRNVLISGHLSAVHGAMLAVCELIRLAEEKRNIPGAISQRGGMRSLVAKMLALNQPGRELRKEEEAERSPGIDEDNVKPSKRARLVEVEEEPLSAERQEEEEEEEDLVVGGGGGVVASQPQSERTSEEAELVEVCSPPSSPRGDYEQ</sequence>
<feature type="compositionally biased region" description="Gly residues" evidence="2">
    <location>
        <begin position="57"/>
        <end position="70"/>
    </location>
</feature>
<evidence type="ECO:0000313" key="5">
    <source>
        <dbReference type="Proteomes" id="UP000007800"/>
    </source>
</evidence>